<feature type="domain" description="Disease resistance protein At4g27190-like leucine-rich repeats" evidence="1">
    <location>
        <begin position="2"/>
        <end position="95"/>
    </location>
</feature>
<protein>
    <recommendedName>
        <fullName evidence="1">Disease resistance protein At4g27190-like leucine-rich repeats domain-containing protein</fullName>
    </recommendedName>
</protein>
<keyword evidence="3" id="KW-1185">Reference proteome</keyword>
<proteinExistence type="predicted"/>
<dbReference type="InterPro" id="IPR057135">
    <property type="entry name" value="At4g27190-like_LRR"/>
</dbReference>
<name>A0AAV9F2B5_ACOCL</name>
<accession>A0AAV9F2B5</accession>
<dbReference type="SUPFAM" id="SSF52047">
    <property type="entry name" value="RNI-like"/>
    <property type="match status" value="1"/>
</dbReference>
<dbReference type="PANTHER" id="PTHR33463:SF204">
    <property type="entry name" value="NB-ARC DOMAIN-CONTAINING PROTEIN"/>
    <property type="match status" value="1"/>
</dbReference>
<evidence type="ECO:0000313" key="3">
    <source>
        <dbReference type="Proteomes" id="UP001180020"/>
    </source>
</evidence>
<gene>
    <name evidence="2" type="ORF">QJS10_CPB04g01835</name>
</gene>
<reference evidence="2" key="1">
    <citation type="journal article" date="2023" name="Nat. Commun.">
        <title>Diploid and tetraploid genomes of Acorus and the evolution of monocots.</title>
        <authorList>
            <person name="Ma L."/>
            <person name="Liu K.W."/>
            <person name="Li Z."/>
            <person name="Hsiao Y.Y."/>
            <person name="Qi Y."/>
            <person name="Fu T."/>
            <person name="Tang G.D."/>
            <person name="Zhang D."/>
            <person name="Sun W.H."/>
            <person name="Liu D.K."/>
            <person name="Li Y."/>
            <person name="Chen G.Z."/>
            <person name="Liu X.D."/>
            <person name="Liao X.Y."/>
            <person name="Jiang Y.T."/>
            <person name="Yu X."/>
            <person name="Hao Y."/>
            <person name="Huang J."/>
            <person name="Zhao X.W."/>
            <person name="Ke S."/>
            <person name="Chen Y.Y."/>
            <person name="Wu W.L."/>
            <person name="Hsu J.L."/>
            <person name="Lin Y.F."/>
            <person name="Huang M.D."/>
            <person name="Li C.Y."/>
            <person name="Huang L."/>
            <person name="Wang Z.W."/>
            <person name="Zhao X."/>
            <person name="Zhong W.Y."/>
            <person name="Peng D.H."/>
            <person name="Ahmad S."/>
            <person name="Lan S."/>
            <person name="Zhang J.S."/>
            <person name="Tsai W.C."/>
            <person name="Van de Peer Y."/>
            <person name="Liu Z.J."/>
        </authorList>
    </citation>
    <scope>NUCLEOTIDE SEQUENCE</scope>
    <source>
        <strain evidence="2">CP</strain>
    </source>
</reference>
<evidence type="ECO:0000313" key="2">
    <source>
        <dbReference type="EMBL" id="KAK1320030.1"/>
    </source>
</evidence>
<dbReference type="InterPro" id="IPR050905">
    <property type="entry name" value="Plant_NBS-LRR"/>
</dbReference>
<dbReference type="Proteomes" id="UP001180020">
    <property type="component" value="Unassembled WGS sequence"/>
</dbReference>
<dbReference type="EMBL" id="JAUJYO010000004">
    <property type="protein sequence ID" value="KAK1320030.1"/>
    <property type="molecule type" value="Genomic_DNA"/>
</dbReference>
<evidence type="ECO:0000259" key="1">
    <source>
        <dbReference type="Pfam" id="PF23247"/>
    </source>
</evidence>
<dbReference type="AlphaFoldDB" id="A0AAV9F2B5"/>
<organism evidence="2 3">
    <name type="scientific">Acorus calamus</name>
    <name type="common">Sweet flag</name>
    <dbReference type="NCBI Taxonomy" id="4465"/>
    <lineage>
        <taxon>Eukaryota</taxon>
        <taxon>Viridiplantae</taxon>
        <taxon>Streptophyta</taxon>
        <taxon>Embryophyta</taxon>
        <taxon>Tracheophyta</taxon>
        <taxon>Spermatophyta</taxon>
        <taxon>Magnoliopsida</taxon>
        <taxon>Liliopsida</taxon>
        <taxon>Acoraceae</taxon>
        <taxon>Acorus</taxon>
    </lineage>
</organism>
<dbReference type="Pfam" id="PF23247">
    <property type="entry name" value="LRR_RPS2"/>
    <property type="match status" value="1"/>
</dbReference>
<comment type="caution">
    <text evidence="2">The sequence shown here is derived from an EMBL/GenBank/DDBJ whole genome shotgun (WGS) entry which is preliminary data.</text>
</comment>
<dbReference type="Gene3D" id="3.80.10.10">
    <property type="entry name" value="Ribonuclease Inhibitor"/>
    <property type="match status" value="1"/>
</dbReference>
<dbReference type="PANTHER" id="PTHR33463">
    <property type="entry name" value="NB-ARC DOMAIN-CONTAINING PROTEIN-RELATED"/>
    <property type="match status" value="1"/>
</dbReference>
<sequence>MCDKLKYVFPRGLLPHVPNLESVSVFRCEDVEQIIVGEVNNNTLQKLTTISLYRLGKLDCICEGVISWPSLKDVIIEECVKLRRLPFGADSAPSLKTIKCEKELWDSLEWEDDATRKQFQSFLIEPAQ</sequence>
<reference evidence="2" key="2">
    <citation type="submission" date="2023-06" db="EMBL/GenBank/DDBJ databases">
        <authorList>
            <person name="Ma L."/>
            <person name="Liu K.-W."/>
            <person name="Li Z."/>
            <person name="Hsiao Y.-Y."/>
            <person name="Qi Y."/>
            <person name="Fu T."/>
            <person name="Tang G."/>
            <person name="Zhang D."/>
            <person name="Sun W.-H."/>
            <person name="Liu D.-K."/>
            <person name="Li Y."/>
            <person name="Chen G.-Z."/>
            <person name="Liu X.-D."/>
            <person name="Liao X.-Y."/>
            <person name="Jiang Y.-T."/>
            <person name="Yu X."/>
            <person name="Hao Y."/>
            <person name="Huang J."/>
            <person name="Zhao X.-W."/>
            <person name="Ke S."/>
            <person name="Chen Y.-Y."/>
            <person name="Wu W.-L."/>
            <person name="Hsu J.-L."/>
            <person name="Lin Y.-F."/>
            <person name="Huang M.-D."/>
            <person name="Li C.-Y."/>
            <person name="Huang L."/>
            <person name="Wang Z.-W."/>
            <person name="Zhao X."/>
            <person name="Zhong W.-Y."/>
            <person name="Peng D.-H."/>
            <person name="Ahmad S."/>
            <person name="Lan S."/>
            <person name="Zhang J.-S."/>
            <person name="Tsai W.-C."/>
            <person name="Van De Peer Y."/>
            <person name="Liu Z.-J."/>
        </authorList>
    </citation>
    <scope>NUCLEOTIDE SEQUENCE</scope>
    <source>
        <strain evidence="2">CP</strain>
        <tissue evidence="2">Leaves</tissue>
    </source>
</reference>
<dbReference type="InterPro" id="IPR032675">
    <property type="entry name" value="LRR_dom_sf"/>
</dbReference>